<sequence length="59" mass="6364">MPISSRIASLSRGTAMAMGAKSTLDSINILVKIVQDIENHLYCPETTGGFELALEIMKP</sequence>
<evidence type="ECO:0000313" key="2">
    <source>
        <dbReference type="Proteomes" id="UP000245910"/>
    </source>
</evidence>
<evidence type="ECO:0000313" key="1">
    <source>
        <dbReference type="EMBL" id="CEI60060.1"/>
    </source>
</evidence>
<proteinExistence type="predicted"/>
<dbReference type="EMBL" id="LN649230">
    <property type="protein sequence ID" value="CEI60060.1"/>
    <property type="molecule type" value="Genomic_DNA"/>
</dbReference>
<reference evidence="2" key="1">
    <citation type="submission" date="2014-10" db="EMBL/GenBank/DDBJ databases">
        <authorList>
            <person name="King R."/>
        </authorList>
    </citation>
    <scope>NUCLEOTIDE SEQUENCE [LARGE SCALE GENOMIC DNA]</scope>
    <source>
        <strain evidence="2">A3/5</strain>
    </source>
</reference>
<dbReference type="AlphaFoldDB" id="A0A2L2TIK6"/>
<protein>
    <submittedName>
        <fullName evidence="1">Uncharacterized protein</fullName>
    </submittedName>
</protein>
<name>A0A2L2TIK6_9HYPO</name>
<dbReference type="Proteomes" id="UP000245910">
    <property type="component" value="Chromosome II"/>
</dbReference>
<keyword evidence="2" id="KW-1185">Reference proteome</keyword>
<accession>A0A2L2TIK6</accession>
<organism evidence="1 2">
    <name type="scientific">Fusarium venenatum</name>
    <dbReference type="NCBI Taxonomy" id="56646"/>
    <lineage>
        <taxon>Eukaryota</taxon>
        <taxon>Fungi</taxon>
        <taxon>Dikarya</taxon>
        <taxon>Ascomycota</taxon>
        <taxon>Pezizomycotina</taxon>
        <taxon>Sordariomycetes</taxon>
        <taxon>Hypocreomycetidae</taxon>
        <taxon>Hypocreales</taxon>
        <taxon>Nectriaceae</taxon>
        <taxon>Fusarium</taxon>
    </lineage>
</organism>